<accession>A0ABT6ZVC1</accession>
<dbReference type="CDD" id="cd00615">
    <property type="entry name" value="Orn_deC_like"/>
    <property type="match status" value="1"/>
</dbReference>
<feature type="compositionally biased region" description="Basic and acidic residues" evidence="6">
    <location>
        <begin position="486"/>
        <end position="503"/>
    </location>
</feature>
<evidence type="ECO:0000259" key="7">
    <source>
        <dbReference type="Pfam" id="PF01276"/>
    </source>
</evidence>
<evidence type="ECO:0000256" key="3">
    <source>
        <dbReference type="ARBA" id="ARBA00022793"/>
    </source>
</evidence>
<evidence type="ECO:0000313" key="9">
    <source>
        <dbReference type="EMBL" id="MDJ1133025.1"/>
    </source>
</evidence>
<keyword evidence="5" id="KW-0456">Lyase</keyword>
<evidence type="ECO:0000256" key="6">
    <source>
        <dbReference type="SAM" id="MobiDB-lite"/>
    </source>
</evidence>
<dbReference type="RefSeq" id="WP_274041541.1">
    <property type="nucleotide sequence ID" value="NZ_JANCPR020000011.1"/>
</dbReference>
<reference evidence="9 10" key="1">
    <citation type="submission" date="2023-05" db="EMBL/GenBank/DDBJ databases">
        <title>Streptantibioticus silvisoli sp. nov., acidotolerant actinomycetes 1 from pine litter.</title>
        <authorList>
            <person name="Swiecimska M."/>
            <person name="Golinska P."/>
            <person name="Sangal V."/>
            <person name="Wachnowicz B."/>
            <person name="Goodfellow M."/>
        </authorList>
    </citation>
    <scope>NUCLEOTIDE SEQUENCE [LARGE SCALE GENOMIC DNA]</scope>
    <source>
        <strain evidence="9 10">DSM 42109</strain>
    </source>
</reference>
<dbReference type="Gene3D" id="3.40.640.10">
    <property type="entry name" value="Type I PLP-dependent aspartate aminotransferase-like (Major domain)"/>
    <property type="match status" value="1"/>
</dbReference>
<dbReference type="Pfam" id="PF03711">
    <property type="entry name" value="OKR_DC_1_C"/>
    <property type="match status" value="1"/>
</dbReference>
<dbReference type="EMBL" id="JANCPR020000011">
    <property type="protein sequence ID" value="MDJ1133025.1"/>
    <property type="molecule type" value="Genomic_DNA"/>
</dbReference>
<evidence type="ECO:0000256" key="4">
    <source>
        <dbReference type="ARBA" id="ARBA00022898"/>
    </source>
</evidence>
<protein>
    <submittedName>
        <fullName evidence="9">Ornithine decarboxylase</fullName>
    </submittedName>
</protein>
<comment type="caution">
    <text evidence="9">The sequence shown here is derived from an EMBL/GenBank/DDBJ whole genome shotgun (WGS) entry which is preliminary data.</text>
</comment>
<dbReference type="Pfam" id="PF01276">
    <property type="entry name" value="OKR_DC_1"/>
    <property type="match status" value="1"/>
</dbReference>
<feature type="domain" description="Orn/Lys/Arg decarboxylases family 1 pyridoxal-P attachment site" evidence="7">
    <location>
        <begin position="7"/>
        <end position="304"/>
    </location>
</feature>
<proteinExistence type="inferred from homology"/>
<gene>
    <name evidence="9" type="ORF">NMN56_013850</name>
</gene>
<feature type="region of interest" description="Disordered" evidence="6">
    <location>
        <begin position="486"/>
        <end position="520"/>
    </location>
</feature>
<dbReference type="Gene3D" id="3.90.100.10">
    <property type="entry name" value="Orn/Lys/Arg decarboxylase, C-terminal domain"/>
    <property type="match status" value="1"/>
</dbReference>
<dbReference type="PANTHER" id="PTHR43277:SF4">
    <property type="entry name" value="ARGININE DECARBOXYLASE"/>
    <property type="match status" value="1"/>
</dbReference>
<evidence type="ECO:0000256" key="2">
    <source>
        <dbReference type="ARBA" id="ARBA00010671"/>
    </source>
</evidence>
<evidence type="ECO:0000259" key="8">
    <source>
        <dbReference type="Pfam" id="PF03711"/>
    </source>
</evidence>
<feature type="compositionally biased region" description="Low complexity" evidence="6">
    <location>
        <begin position="510"/>
        <end position="520"/>
    </location>
</feature>
<dbReference type="InterPro" id="IPR052357">
    <property type="entry name" value="Orn_Lys_Arg_decarboxylase-I"/>
</dbReference>
<organism evidence="9 10">
    <name type="scientific">Streptomyces iconiensis</name>
    <dbReference type="NCBI Taxonomy" id="1384038"/>
    <lineage>
        <taxon>Bacteria</taxon>
        <taxon>Bacillati</taxon>
        <taxon>Actinomycetota</taxon>
        <taxon>Actinomycetes</taxon>
        <taxon>Kitasatosporales</taxon>
        <taxon>Streptomycetaceae</taxon>
        <taxon>Streptomyces</taxon>
    </lineage>
</organism>
<dbReference type="InterPro" id="IPR015421">
    <property type="entry name" value="PyrdxlP-dep_Trfase_major"/>
</dbReference>
<dbReference type="InterPro" id="IPR000310">
    <property type="entry name" value="Orn/Lys/Arg_deCO2ase_major_dom"/>
</dbReference>
<dbReference type="InterPro" id="IPR015424">
    <property type="entry name" value="PyrdxlP-dep_Trfase"/>
</dbReference>
<keyword evidence="3" id="KW-0210">Decarboxylase</keyword>
<feature type="domain" description="Orn/Lys/Arg decarboxylase C-terminal" evidence="8">
    <location>
        <begin position="405"/>
        <end position="472"/>
    </location>
</feature>
<dbReference type="PANTHER" id="PTHR43277">
    <property type="entry name" value="ARGININE DECARBOXYLASE"/>
    <property type="match status" value="1"/>
</dbReference>
<comment type="cofactor">
    <cofactor evidence="1">
        <name>pyridoxal 5'-phosphate</name>
        <dbReference type="ChEBI" id="CHEBI:597326"/>
    </cofactor>
</comment>
<sequence length="520" mass="54941">MDHEAAPVLEALASYQKAGELPFSPPGHKQARGADPRVRAVLGDSVFHGDVLASGGLDDRRTRSAVLERAERLMADAVHAEHTFFSTCGSSLSVKAAMLAVAGPHEKLLVGRDAHKSVVSGLVLSGIEPVWVEPQWDDERQLAHAPSVASFEAAFAAHPDARGALVTSPTPYGSCADLAGIAQVCHAQGRPLVVDEAWGAHLPFHPDLPAWAMDAGADVCVTSIHKMGSGLEQGSVFHLQGPHIEPAVLASRADLLGTTSPSVLLYAGMDGWRRQMVQQGRQLLADALELADATRELLERVDGVHVNDAADFTGPHRGADLDPLPVVLDLSELPVTGYQAADWLREHHSIDVHVSDHRRINAQLTHADNAATTGALVAAVRQLSARAGEFTAAPTISLSASSALRMEQAVLPRDAYFGAVEDVPLAEAEGRVVAEMITPYPPGIPAALPGERLTRAVLRYLETGVEAGMNLPDAASPRLRTVRVLAGRDERALTGGSEPEKGDGNGGRGAHAPGGSRRDR</sequence>
<name>A0ABT6ZVC1_9ACTN</name>
<comment type="similarity">
    <text evidence="2">Belongs to the Orn/Lys/Arg decarboxylase class-I family.</text>
</comment>
<dbReference type="InterPro" id="IPR036633">
    <property type="entry name" value="Prn/Lys/Arg_de-COase_C_sf"/>
</dbReference>
<keyword evidence="10" id="KW-1185">Reference proteome</keyword>
<dbReference type="Proteomes" id="UP001214441">
    <property type="component" value="Unassembled WGS sequence"/>
</dbReference>
<evidence type="ECO:0000256" key="1">
    <source>
        <dbReference type="ARBA" id="ARBA00001933"/>
    </source>
</evidence>
<evidence type="ECO:0000256" key="5">
    <source>
        <dbReference type="ARBA" id="ARBA00023239"/>
    </source>
</evidence>
<dbReference type="SUPFAM" id="SSF53383">
    <property type="entry name" value="PLP-dependent transferases"/>
    <property type="match status" value="1"/>
</dbReference>
<dbReference type="InterPro" id="IPR008286">
    <property type="entry name" value="Prn/Lys/Arg_de-COase_C"/>
</dbReference>
<evidence type="ECO:0000313" key="10">
    <source>
        <dbReference type="Proteomes" id="UP001214441"/>
    </source>
</evidence>
<dbReference type="SUPFAM" id="SSF55904">
    <property type="entry name" value="Ornithine decarboxylase C-terminal domain"/>
    <property type="match status" value="1"/>
</dbReference>
<keyword evidence="4" id="KW-0663">Pyridoxal phosphate</keyword>